<dbReference type="AlphaFoldDB" id="A0A922M7B4"/>
<name>A0A922M7B4_SPOEX</name>
<evidence type="ECO:0008006" key="6">
    <source>
        <dbReference type="Google" id="ProtNLM"/>
    </source>
</evidence>
<dbReference type="InterPro" id="IPR011335">
    <property type="entry name" value="Restrct_endonuc-II-like"/>
</dbReference>
<reference evidence="4" key="1">
    <citation type="journal article" date="2021" name="G3 (Bethesda)">
        <title>Genome and transcriptome analysis of the beet armyworm Spodoptera exigua reveals targets for pest control. .</title>
        <authorList>
            <person name="Simon S."/>
            <person name="Breeschoten T."/>
            <person name="Jansen H.J."/>
            <person name="Dirks R.P."/>
            <person name="Schranz M.E."/>
            <person name="Ros V.I.D."/>
        </authorList>
    </citation>
    <scope>NUCLEOTIDE SEQUENCE</scope>
    <source>
        <strain evidence="4">TB_SE_WUR_2020</strain>
    </source>
</reference>
<proteinExistence type="predicted"/>
<comment type="caution">
    <text evidence="4">The sequence shown here is derived from an EMBL/GenBank/DDBJ whole genome shotgun (WGS) entry which is preliminary data.</text>
</comment>
<dbReference type="GO" id="GO:0006281">
    <property type="term" value="P:DNA repair"/>
    <property type="evidence" value="ECO:0007669"/>
    <property type="project" value="UniProtKB-ARBA"/>
</dbReference>
<dbReference type="PANTHER" id="PTHR46609:SF8">
    <property type="entry name" value="YQAJ VIRAL RECOMBINASE DOMAIN-CONTAINING PROTEIN"/>
    <property type="match status" value="1"/>
</dbReference>
<dbReference type="InterPro" id="IPR019080">
    <property type="entry name" value="YqaJ_viral_recombinase"/>
</dbReference>
<dbReference type="InterPro" id="IPR011604">
    <property type="entry name" value="PDDEXK-like_dom_sf"/>
</dbReference>
<accession>A0A922M7B4</accession>
<dbReference type="CDD" id="cd22343">
    <property type="entry name" value="PDDEXK_lambda_exonuclease-like"/>
    <property type="match status" value="1"/>
</dbReference>
<dbReference type="SUPFAM" id="SSF52980">
    <property type="entry name" value="Restriction endonuclease-like"/>
    <property type="match status" value="1"/>
</dbReference>
<feature type="domain" description="YqaJ viral recombinase" evidence="2">
    <location>
        <begin position="655"/>
        <end position="801"/>
    </location>
</feature>
<dbReference type="EMBL" id="JACEFF010000758">
    <property type="protein sequence ID" value="KAH9631570.1"/>
    <property type="molecule type" value="Genomic_DNA"/>
</dbReference>
<evidence type="ECO:0000256" key="1">
    <source>
        <dbReference type="SAM" id="Coils"/>
    </source>
</evidence>
<sequence length="913" mass="103709">MGKKKERCSKRKRRACLLEKCANMTKRKKQLLEQCSENETMESSTCNKNKEMTASFLGNENDALPNYAELQNVLPANADTNDTNILQNDGIPAATISSQCSSDKISTVMTIESPTEAPIEPEVQDIGHRIIDVNHFVTELIKFSEHKSLFNCGLATLKFESEHRVGLQSEFTYVCSLCGYKNKIKSSLADVNKDAVAGFMAAGCGQAQLNQFLSGVGLPNMSDFTYNKMHNDICDDWEETAWDEMKKAGDREKEAALKEGSVNKDGIPLIDVIVDGCWCKRSYRSNYAALSGCAAIIGRRFGQVLYMCVKNKYCCICARAEKKKETPKKHDCYKNFNGASAAMESTIITEGFKQSLDMHGLIYSRFIADGDSSTYAKIINARPYPDITVTKIYCRNHLLRNYSNKLLQLASNTQYAIADRKNLTQKKILRSRKYICDAIKLHKETKNENGLYIDINASIFHAFDIHENCNRQLCQHMGLDETNPFFGSLLWQKIKTVVAQLADKAHSLIEDVDSNLVERFNGVIAKMVGGKRVNYAQRRSYQARCAGALISFNTGKLLSTVQRKVYGTSPRLSIKKHENAINAKRLKAKLNIRKKNRTLVPRTLNLDYGEVVDKPDLDKDTLEKAKKTFVQNLSKTNEERNEIEKRTILQSESGEWLELRRNMLTASNFGKVIKRKQTNSCQNLVKNLLYKPSIDHVQSISHGKKYEKVALEQLSSMHKINIKNCGLFIDEKYPFLGATPDGITTSDMLVEIKCPIAPFKNGIEDAIENKKMHFYKKTNGEVVINQRSDWYFQIQGQLHICKKDSCLLGIWYGNNKIKTEIIKKNDAFWKKEMEPKLLKFYYDCLLPELVDPRHTRNKPIRDPDYVIVHNNKNSVPDTCNEQLEKATGSGKENADSNQQSVVEYEDVFSFSDF</sequence>
<evidence type="ECO:0000259" key="2">
    <source>
        <dbReference type="Pfam" id="PF09588"/>
    </source>
</evidence>
<dbReference type="Pfam" id="PF09588">
    <property type="entry name" value="YqaJ"/>
    <property type="match status" value="1"/>
</dbReference>
<dbReference type="InterPro" id="IPR051703">
    <property type="entry name" value="NF-kappa-B_Signaling_Reg"/>
</dbReference>
<gene>
    <name evidence="4" type="ORF">HF086_004731</name>
</gene>
<dbReference type="Gene3D" id="3.90.320.10">
    <property type="match status" value="1"/>
</dbReference>
<dbReference type="Proteomes" id="UP000814243">
    <property type="component" value="Unassembled WGS sequence"/>
</dbReference>
<organism evidence="4 5">
    <name type="scientific">Spodoptera exigua</name>
    <name type="common">Beet armyworm</name>
    <name type="synonym">Noctua fulgens</name>
    <dbReference type="NCBI Taxonomy" id="7107"/>
    <lineage>
        <taxon>Eukaryota</taxon>
        <taxon>Metazoa</taxon>
        <taxon>Ecdysozoa</taxon>
        <taxon>Arthropoda</taxon>
        <taxon>Hexapoda</taxon>
        <taxon>Insecta</taxon>
        <taxon>Pterygota</taxon>
        <taxon>Neoptera</taxon>
        <taxon>Endopterygota</taxon>
        <taxon>Lepidoptera</taxon>
        <taxon>Glossata</taxon>
        <taxon>Ditrysia</taxon>
        <taxon>Noctuoidea</taxon>
        <taxon>Noctuidae</taxon>
        <taxon>Amphipyrinae</taxon>
        <taxon>Spodoptera</taxon>
    </lineage>
</organism>
<keyword evidence="1" id="KW-0175">Coiled coil</keyword>
<dbReference type="PANTHER" id="PTHR46609">
    <property type="entry name" value="EXONUCLEASE, PHAGE-TYPE/RECB, C-TERMINAL DOMAIN-CONTAINING PROTEIN"/>
    <property type="match status" value="1"/>
</dbReference>
<feature type="coiled-coil region" evidence="1">
    <location>
        <begin position="619"/>
        <end position="646"/>
    </location>
</feature>
<evidence type="ECO:0000259" key="3">
    <source>
        <dbReference type="Pfam" id="PF20700"/>
    </source>
</evidence>
<evidence type="ECO:0000313" key="5">
    <source>
        <dbReference type="Proteomes" id="UP000814243"/>
    </source>
</evidence>
<protein>
    <recommendedName>
        <fullName evidence="6">YqaJ viral recombinase domain-containing protein</fullName>
    </recommendedName>
</protein>
<feature type="domain" description="Mutator-like transposase" evidence="3">
    <location>
        <begin position="127"/>
        <end position="471"/>
    </location>
</feature>
<evidence type="ECO:0000313" key="4">
    <source>
        <dbReference type="EMBL" id="KAH9631570.1"/>
    </source>
</evidence>
<dbReference type="InterPro" id="IPR049012">
    <property type="entry name" value="Mutator_transp_dom"/>
</dbReference>
<dbReference type="Pfam" id="PF20700">
    <property type="entry name" value="Mutator"/>
    <property type="match status" value="1"/>
</dbReference>